<gene>
    <name evidence="5" type="ORF">CFD26_105436</name>
</gene>
<comment type="caution">
    <text evidence="5">The sequence shown here is derived from an EMBL/GenBank/DDBJ whole genome shotgun (WGS) entry which is preliminary data.</text>
</comment>
<dbReference type="InterPro" id="IPR008397">
    <property type="entry name" value="Alginate_lyase_dom"/>
</dbReference>
<protein>
    <recommendedName>
        <fullName evidence="4">Alginate lyase domain-containing protein</fullName>
    </recommendedName>
</protein>
<dbReference type="AlphaFoldDB" id="A0A421D5D2"/>
<reference evidence="5 6" key="1">
    <citation type="submission" date="2018-08" db="EMBL/GenBank/DDBJ databases">
        <title>Draft genome sequences of two Aspergillus turcosus clinical strains isolated from bronchoalveolar lavage fluid: one azole-susceptible and the other azole-resistant.</title>
        <authorList>
            <person name="Parent-Michaud M."/>
            <person name="Dufresne P.J."/>
            <person name="Fournier E."/>
            <person name="Martineau C."/>
            <person name="Moreira S."/>
            <person name="Perkins V."/>
            <person name="De Repentigny L."/>
            <person name="Dufresne S.F."/>
        </authorList>
    </citation>
    <scope>NUCLEOTIDE SEQUENCE [LARGE SCALE GENOMIC DNA]</scope>
    <source>
        <strain evidence="5">HMR AF 1038</strain>
    </source>
</reference>
<evidence type="ECO:0000256" key="1">
    <source>
        <dbReference type="ARBA" id="ARBA00022729"/>
    </source>
</evidence>
<dbReference type="Proteomes" id="UP000215289">
    <property type="component" value="Unassembled WGS sequence"/>
</dbReference>
<dbReference type="SUPFAM" id="SSF48230">
    <property type="entry name" value="Chondroitin AC/alginate lyase"/>
    <property type="match status" value="1"/>
</dbReference>
<dbReference type="GO" id="GO:0016829">
    <property type="term" value="F:lyase activity"/>
    <property type="evidence" value="ECO:0007669"/>
    <property type="project" value="UniProtKB-KW"/>
</dbReference>
<keyword evidence="2" id="KW-0456">Lyase</keyword>
<dbReference type="EMBL" id="NIDN02000081">
    <property type="protein sequence ID" value="RLL97335.1"/>
    <property type="molecule type" value="Genomic_DNA"/>
</dbReference>
<dbReference type="OrthoDB" id="63533at2759"/>
<sequence length="415" mass="45674">MKLLWISYLNLFISLSSSLSLPNGHGRYDIIPKTVVIDGARLVENKLRLLAGDASLKAALGHLTAEADSWLSQGPWTVTSKTQAPPNGTIHDYASQAPYWWPSNTTDGCPYVNRDGERNPEVDKYPDHSGRDSMFRSSYILSLAWYYTGQANYAKHASLILQTWFIDPATAMTPNLQHAQIIPCRNDGRSIGIIDFSQEYTNVLDAAAILSSTDAPGWTRANQQAFMNWNRQFLDWLVNSLFGKEEAGQENNHGTFAKMQIAALALFTGNSSLAEKTSQGAKSLIDVQIRPNGSQPMELARTRSWHYSNFNLGAHLRFALVGKKVGVDLFSYKGPDGQSLFGAANFLLKAAVHGQSAWEFEELEFKPYAATDNVHAADDAGDREAKAVVPQLPPPPTGDIYVLRPAAEQLDNIAG</sequence>
<evidence type="ECO:0000259" key="4">
    <source>
        <dbReference type="Pfam" id="PF05426"/>
    </source>
</evidence>
<dbReference type="InterPro" id="IPR008929">
    <property type="entry name" value="Chondroitin_lyas"/>
</dbReference>
<evidence type="ECO:0000313" key="5">
    <source>
        <dbReference type="EMBL" id="RLL97335.1"/>
    </source>
</evidence>
<dbReference type="STRING" id="1245748.A0A421D5D2"/>
<feature type="signal peptide" evidence="3">
    <location>
        <begin position="1"/>
        <end position="18"/>
    </location>
</feature>
<evidence type="ECO:0000313" key="6">
    <source>
        <dbReference type="Proteomes" id="UP000215289"/>
    </source>
</evidence>
<proteinExistence type="predicted"/>
<evidence type="ECO:0000256" key="3">
    <source>
        <dbReference type="SAM" id="SignalP"/>
    </source>
</evidence>
<keyword evidence="1 3" id="KW-0732">Signal</keyword>
<evidence type="ECO:0000256" key="2">
    <source>
        <dbReference type="ARBA" id="ARBA00023239"/>
    </source>
</evidence>
<dbReference type="GO" id="GO:0042597">
    <property type="term" value="C:periplasmic space"/>
    <property type="evidence" value="ECO:0007669"/>
    <property type="project" value="InterPro"/>
</dbReference>
<feature type="domain" description="Alginate lyase" evidence="4">
    <location>
        <begin position="77"/>
        <end position="358"/>
    </location>
</feature>
<name>A0A421D5D2_9EURO</name>
<dbReference type="Gene3D" id="1.50.10.100">
    <property type="entry name" value="Chondroitin AC/alginate lyase"/>
    <property type="match status" value="1"/>
</dbReference>
<accession>A0A421D5D2</accession>
<organism evidence="5 6">
    <name type="scientific">Aspergillus turcosus</name>
    <dbReference type="NCBI Taxonomy" id="1245748"/>
    <lineage>
        <taxon>Eukaryota</taxon>
        <taxon>Fungi</taxon>
        <taxon>Dikarya</taxon>
        <taxon>Ascomycota</taxon>
        <taxon>Pezizomycotina</taxon>
        <taxon>Eurotiomycetes</taxon>
        <taxon>Eurotiomycetidae</taxon>
        <taxon>Eurotiales</taxon>
        <taxon>Aspergillaceae</taxon>
        <taxon>Aspergillus</taxon>
        <taxon>Aspergillus subgen. Fumigati</taxon>
    </lineage>
</organism>
<keyword evidence="6" id="KW-1185">Reference proteome</keyword>
<dbReference type="Pfam" id="PF05426">
    <property type="entry name" value="Alginate_lyase"/>
    <property type="match status" value="1"/>
</dbReference>
<feature type="chain" id="PRO_5019089924" description="Alginate lyase domain-containing protein" evidence="3">
    <location>
        <begin position="19"/>
        <end position="415"/>
    </location>
</feature>